<dbReference type="STRING" id="64791.A0A151XAM7"/>
<name>A0A151XAM7_9HYME</name>
<reference evidence="1 2" key="1">
    <citation type="submission" date="2015-09" db="EMBL/GenBank/DDBJ databases">
        <title>Trachymyrmex zeteki WGS genome.</title>
        <authorList>
            <person name="Nygaard S."/>
            <person name="Hu H."/>
            <person name="Boomsma J."/>
            <person name="Zhang G."/>
        </authorList>
    </citation>
    <scope>NUCLEOTIDE SEQUENCE [LARGE SCALE GENOMIC DNA]</scope>
    <source>
        <strain evidence="1">Tzet28-1</strain>
        <tissue evidence="1">Whole body</tissue>
    </source>
</reference>
<sequence>MCLKYLLKWKFLSPELCKQYFLSCSLSCSTCSHSLSQCSRNVSKNIQEISKKLPKLQRNKTYKTSTHRDLCYPIFRHRRGFLHWRGFHSSLFPLAESDSNKPSACKKMDKICKSIEMKKADKCGKSCKEKSDVCHQEKVKCDKSQQNKKKTRQKPKIEKKIVDSECRKTCLPIGKCELPRTVPPPKMEYAKVMCIPPKFVKPKLCPLVEHFQKDDKSDIKTKLTNVKKKQICAPTPLPKPPSTPIVLCPCPPPPKVHPGSCPCYEMKAINERPSIQPCLLKKKYPCPTGVYYCPPQKKPCDLRVKRETVGCEHRKEKKTSAS</sequence>
<dbReference type="AlphaFoldDB" id="A0A151XAM7"/>
<evidence type="ECO:0000313" key="2">
    <source>
        <dbReference type="Proteomes" id="UP000075809"/>
    </source>
</evidence>
<evidence type="ECO:0000313" key="1">
    <source>
        <dbReference type="EMBL" id="KYQ57414.1"/>
    </source>
</evidence>
<gene>
    <name evidence="1" type="ORF">ALC60_03375</name>
</gene>
<protein>
    <submittedName>
        <fullName evidence="1">Uncharacterized protein</fullName>
    </submittedName>
</protein>
<keyword evidence="2" id="KW-1185">Reference proteome</keyword>
<dbReference type="EMBL" id="KQ982335">
    <property type="protein sequence ID" value="KYQ57414.1"/>
    <property type="molecule type" value="Genomic_DNA"/>
</dbReference>
<accession>A0A151XAM7</accession>
<dbReference type="Proteomes" id="UP000075809">
    <property type="component" value="Unassembled WGS sequence"/>
</dbReference>
<organism evidence="1 2">
    <name type="scientific">Mycetomoellerius zeteki</name>
    <dbReference type="NCBI Taxonomy" id="64791"/>
    <lineage>
        <taxon>Eukaryota</taxon>
        <taxon>Metazoa</taxon>
        <taxon>Ecdysozoa</taxon>
        <taxon>Arthropoda</taxon>
        <taxon>Hexapoda</taxon>
        <taxon>Insecta</taxon>
        <taxon>Pterygota</taxon>
        <taxon>Neoptera</taxon>
        <taxon>Endopterygota</taxon>
        <taxon>Hymenoptera</taxon>
        <taxon>Apocrita</taxon>
        <taxon>Aculeata</taxon>
        <taxon>Formicoidea</taxon>
        <taxon>Formicidae</taxon>
        <taxon>Myrmicinae</taxon>
        <taxon>Mycetomoellerius</taxon>
    </lineage>
</organism>
<proteinExistence type="predicted"/>